<gene>
    <name evidence="1" type="ORF">COO17_21100</name>
</gene>
<evidence type="ECO:0000313" key="2">
    <source>
        <dbReference type="Proteomes" id="UP000220111"/>
    </source>
</evidence>
<dbReference type="RefSeq" id="WP_097815793.1">
    <property type="nucleotide sequence ID" value="NZ_NVPQ01000067.1"/>
</dbReference>
<organism evidence="1 2">
    <name type="scientific">Bacillus wiedmannii</name>
    <dbReference type="NCBI Taxonomy" id="1890302"/>
    <lineage>
        <taxon>Bacteria</taxon>
        <taxon>Bacillati</taxon>
        <taxon>Bacillota</taxon>
        <taxon>Bacilli</taxon>
        <taxon>Bacillales</taxon>
        <taxon>Bacillaceae</taxon>
        <taxon>Bacillus</taxon>
        <taxon>Bacillus cereus group</taxon>
    </lineage>
</organism>
<proteinExistence type="predicted"/>
<protein>
    <submittedName>
        <fullName evidence="1">Uncharacterized protein</fullName>
    </submittedName>
</protein>
<reference evidence="1 2" key="1">
    <citation type="submission" date="2017-09" db="EMBL/GenBank/DDBJ databases">
        <title>Large-scale bioinformatics analysis of Bacillus genomes uncovers conserved roles of natural products in bacterial physiology.</title>
        <authorList>
            <consortium name="Agbiome Team Llc"/>
            <person name="Bleich R.M."/>
            <person name="Grubbs K.J."/>
            <person name="Santa Maria K.C."/>
            <person name="Allen S.E."/>
            <person name="Farag S."/>
            <person name="Shank E.A."/>
            <person name="Bowers A."/>
        </authorList>
    </citation>
    <scope>NUCLEOTIDE SEQUENCE [LARGE SCALE GENOMIC DNA]</scope>
    <source>
        <strain evidence="1 2">AFS098222</strain>
    </source>
</reference>
<evidence type="ECO:0000313" key="1">
    <source>
        <dbReference type="EMBL" id="PDY38432.1"/>
    </source>
</evidence>
<sequence length="169" mass="19127">MNVPKHMLITYSSEKAESGHVDPNFTKLVYGNSKKNGEVIRNNITPGSYIFFNTRIGNKRYITSYFYIEKMLFKDKHDHEIKGLGCSASEDAVIVIGSRTFSKVLTIPLVLDRKMIGKITSLRADSKYFAAKEKKGIGELEAIKDKTLNPAIITEEEKEMLMDLCKNRG</sequence>
<dbReference type="AlphaFoldDB" id="A0A2A7BMY9"/>
<accession>A0A2A7BMY9</accession>
<name>A0A2A7BMY9_9BACI</name>
<dbReference type="Proteomes" id="UP000220111">
    <property type="component" value="Unassembled WGS sequence"/>
</dbReference>
<dbReference type="EMBL" id="NVPQ01000067">
    <property type="protein sequence ID" value="PDY38432.1"/>
    <property type="molecule type" value="Genomic_DNA"/>
</dbReference>
<comment type="caution">
    <text evidence="1">The sequence shown here is derived from an EMBL/GenBank/DDBJ whole genome shotgun (WGS) entry which is preliminary data.</text>
</comment>